<evidence type="ECO:0000256" key="16">
    <source>
        <dbReference type="ARBA" id="ARBA00023280"/>
    </source>
</evidence>
<dbReference type="GO" id="GO:0019904">
    <property type="term" value="F:protein domain specific binding"/>
    <property type="evidence" value="ECO:0007669"/>
    <property type="project" value="UniProtKB-UniRule"/>
</dbReference>
<keyword evidence="13 18" id="KW-0804">Transcription</keyword>
<dbReference type="GO" id="GO:0008270">
    <property type="term" value="F:zinc ion binding"/>
    <property type="evidence" value="ECO:0007669"/>
    <property type="project" value="UniProtKB-KW"/>
</dbReference>
<comment type="subunit">
    <text evidence="18">Homodimer. Homooligomer. Interacts with host RB1; this interaction induces dissociation of RB1-E2F1 complex thereby disrupting RB1 activity. Interacts with host EP300; this interaction represses EP300 transcriptional activity. Interacts with protein E2; this interaction inhibits E7 oncogenic activity. Interacts with host TMEM173/STING; this interaction impairs the ability of TMEM173/STING to sense cytosolic DNA and promote the production of type I interferon (IFN-alpha and IFN-beta).</text>
</comment>
<evidence type="ECO:0000256" key="3">
    <source>
        <dbReference type="ARBA" id="ARBA00022562"/>
    </source>
</evidence>
<evidence type="ECO:0000256" key="9">
    <source>
        <dbReference type="ARBA" id="ARBA00022833"/>
    </source>
</evidence>
<comment type="subcellular location">
    <subcellularLocation>
        <location evidence="18">Host cytoplasm</location>
    </subcellularLocation>
    <subcellularLocation>
        <location evidence="18">Host nucleus</location>
    </subcellularLocation>
    <text evidence="18">Predominantly found in the host nucleus.</text>
</comment>
<name>A0A385PHP7_9PAPI</name>
<dbReference type="GO" id="GO:0039645">
    <property type="term" value="P:symbiont-mediated perturbation of host cell cycle G1/S transition checkpoint"/>
    <property type="evidence" value="ECO:0007669"/>
    <property type="project" value="UniProtKB-UniRule"/>
</dbReference>
<dbReference type="GO" id="GO:0006351">
    <property type="term" value="P:DNA-templated transcription"/>
    <property type="evidence" value="ECO:0007669"/>
    <property type="project" value="UniProtKB-UniRule"/>
</dbReference>
<keyword evidence="5 18" id="KW-1090">Inhibition of host innate immune response by virus</keyword>
<proteinExistence type="inferred from homology"/>
<evidence type="ECO:0000256" key="8">
    <source>
        <dbReference type="ARBA" id="ARBA00022830"/>
    </source>
</evidence>
<dbReference type="Pfam" id="PF00527">
    <property type="entry name" value="E7"/>
    <property type="match status" value="1"/>
</dbReference>
<evidence type="ECO:0000256" key="6">
    <source>
        <dbReference type="ARBA" id="ARBA00022723"/>
    </source>
</evidence>
<keyword evidence="7 18" id="KW-0863">Zinc-finger</keyword>
<evidence type="ECO:0000256" key="10">
    <source>
        <dbReference type="ARBA" id="ARBA00023015"/>
    </source>
</evidence>
<dbReference type="GO" id="GO:0042025">
    <property type="term" value="C:host cell nucleus"/>
    <property type="evidence" value="ECO:0007669"/>
    <property type="project" value="UniProtKB-SubCell"/>
</dbReference>
<keyword evidence="17 18" id="KW-1078">G1/S host cell cycle checkpoint dysregulation by virus</keyword>
<comment type="PTM">
    <text evidence="18">Highly phosphorylated.</text>
</comment>
<dbReference type="GO" id="GO:0030430">
    <property type="term" value="C:host cell cytoplasm"/>
    <property type="evidence" value="ECO:0007669"/>
    <property type="project" value="UniProtKB-SubCell"/>
</dbReference>
<comment type="caution">
    <text evidence="18">Lacks conserved residue(s) required for the propagation of feature annotation.</text>
</comment>
<keyword evidence="6 18" id="KW-0479">Metal-binding</keyword>
<comment type="domain">
    <text evidence="18">The E7 terminal domain is an intrinsically disordered domain, whose flexibility and conformational transitions confer target adaptability to the oncoprotein. It allows adaptation to a variety of protein targets and exposes the PEST degradation sequence that regulates its turnover in the cell.</text>
</comment>
<organism evidence="20">
    <name type="scientific">Human papillomavirus</name>
    <dbReference type="NCBI Taxonomy" id="10566"/>
    <lineage>
        <taxon>Viruses</taxon>
        <taxon>Monodnaviria</taxon>
        <taxon>Shotokuvirae</taxon>
        <taxon>Cossaviricota</taxon>
        <taxon>Papovaviricetes</taxon>
        <taxon>Zurhausenvirales</taxon>
        <taxon>Papillomaviridae</taxon>
    </lineage>
</organism>
<evidence type="ECO:0000256" key="12">
    <source>
        <dbReference type="ARBA" id="ARBA00023159"/>
    </source>
</evidence>
<keyword evidence="3 18" id="KW-1048">Host nucleus</keyword>
<comment type="function">
    <text evidence="18">Plays a role in viral genome replication by driving entry of quiescent cells into the cell cycle. Stimulation of progression from G1 to S phase allows the virus to efficiently use the cellular DNA replicating machinery to achieve viral genome replication. E7 protein has both transforming and trans-activating activities. Induces the disassembly of the E2F1 transcription factor from RB1, with subsequent transcriptional activation of E2F1-regulated S-phase genes. Interferes with host histone deacetylation mediated by HDAC1 and HDAC2, leading to transcription activation. Plays also a role in the inhibition of both antiviral and antiproliferative functions of host interferon alpha. Interaction with host TMEM173/STING impairs the ability of TMEM173/STING to sense cytosolic DNA and promote the production of type I interferon (IFN-alpha and IFN-beta).</text>
</comment>
<sequence>MRGAEPTVEGIELDLHELVLPVNLIAPEESLSLDEVPEEEQKSPYQVDTYCNSCRTGVRFCVFATTAAIRTLQQLLLEELSFLCISCSRNRCHHGRS</sequence>
<protein>
    <recommendedName>
        <fullName evidence="18 19">Protein E7</fullName>
    </recommendedName>
</protein>
<evidence type="ECO:0000256" key="7">
    <source>
        <dbReference type="ARBA" id="ARBA00022771"/>
    </source>
</evidence>
<dbReference type="HAMAP" id="MF_04004">
    <property type="entry name" value="PPV_E7"/>
    <property type="match status" value="1"/>
</dbReference>
<keyword evidence="1 18" id="KW-1121">Modulation of host cell cycle by virus</keyword>
<evidence type="ECO:0000256" key="14">
    <source>
        <dbReference type="ARBA" id="ARBA00023200"/>
    </source>
</evidence>
<keyword evidence="12 18" id="KW-0010">Activator</keyword>
<keyword evidence="4 18" id="KW-0945">Host-virus interaction</keyword>
<keyword evidence="11 18" id="KW-0238">DNA-binding</keyword>
<evidence type="ECO:0000256" key="13">
    <source>
        <dbReference type="ARBA" id="ARBA00023163"/>
    </source>
</evidence>
<keyword evidence="14 18" id="KW-1035">Host cytoplasm</keyword>
<keyword evidence="8 18" id="KW-1114">Inhibition of host interferon signaling pathway by virus</keyword>
<dbReference type="GO" id="GO:0003700">
    <property type="term" value="F:DNA-binding transcription factor activity"/>
    <property type="evidence" value="ECO:0007669"/>
    <property type="project" value="UniProtKB-UniRule"/>
</dbReference>
<dbReference type="EMBL" id="MH777163">
    <property type="protein sequence ID" value="AYA93444.1"/>
    <property type="molecule type" value="Genomic_DNA"/>
</dbReference>
<evidence type="ECO:0000256" key="1">
    <source>
        <dbReference type="ARBA" id="ARBA00022504"/>
    </source>
</evidence>
<dbReference type="InterPro" id="IPR000148">
    <property type="entry name" value="Papilloma_E7"/>
</dbReference>
<feature type="zinc finger region" evidence="18">
    <location>
        <begin position="51"/>
        <end position="87"/>
    </location>
</feature>
<evidence type="ECO:0000313" key="20">
    <source>
        <dbReference type="EMBL" id="AYA93444.1"/>
    </source>
</evidence>
<evidence type="ECO:0000256" key="15">
    <source>
        <dbReference type="ARBA" id="ARBA00023258"/>
    </source>
</evidence>
<keyword evidence="16 18" id="KW-0899">Viral immunoevasion</keyword>
<keyword evidence="2 18" id="KW-0244">Early protein</keyword>
<dbReference type="SUPFAM" id="SSF161234">
    <property type="entry name" value="E7 C-terminal domain-like"/>
    <property type="match status" value="1"/>
</dbReference>
<keyword evidence="9 18" id="KW-0862">Zinc</keyword>
<evidence type="ECO:0000256" key="17">
    <source>
        <dbReference type="ARBA" id="ARBA00023309"/>
    </source>
</evidence>
<accession>A0A385PHP7</accession>
<evidence type="ECO:0000256" key="2">
    <source>
        <dbReference type="ARBA" id="ARBA00022518"/>
    </source>
</evidence>
<gene>
    <name evidence="18" type="primary">E7</name>
</gene>
<comment type="function">
    <text evidence="19">E7 protein has both transforming and trans-activating activities.</text>
</comment>
<evidence type="ECO:0000256" key="11">
    <source>
        <dbReference type="ARBA" id="ARBA00023125"/>
    </source>
</evidence>
<comment type="similarity">
    <text evidence="18 19">Belongs to the papillomaviridae E7 protein family.</text>
</comment>
<dbReference type="GO" id="GO:0003677">
    <property type="term" value="F:DNA binding"/>
    <property type="evidence" value="ECO:0007669"/>
    <property type="project" value="UniProtKB-UniRule"/>
</dbReference>
<evidence type="ECO:0000256" key="19">
    <source>
        <dbReference type="PIRNR" id="PIRNR003407"/>
    </source>
</evidence>
<feature type="short sequence motif" description="Nuclear export signal" evidence="18">
    <location>
        <begin position="69"/>
        <end position="77"/>
    </location>
</feature>
<evidence type="ECO:0000256" key="4">
    <source>
        <dbReference type="ARBA" id="ARBA00022581"/>
    </source>
</evidence>
<dbReference type="GO" id="GO:0039502">
    <property type="term" value="P:symbiont-mediated suppression of host type I interferon-mediated signaling pathway"/>
    <property type="evidence" value="ECO:0007669"/>
    <property type="project" value="UniProtKB-UniRule"/>
</dbReference>
<keyword evidence="10 18" id="KW-0805">Transcription regulation</keyword>
<keyword evidence="15" id="KW-0922">Interferon antiviral system evasion</keyword>
<reference evidence="20" key="1">
    <citation type="journal article" date="2018" name="Nat. Med.">
        <title>Expanded skin virome in DOCK8-deficient patients.</title>
        <authorList>
            <consortium name="NISC Comparative Sequencing Program"/>
            <person name="Tirosh O."/>
            <person name="Conlan S."/>
            <person name="Deming C."/>
            <person name="Lee-Lin S.Q."/>
            <person name="Huang X."/>
            <person name="Su H.C."/>
            <person name="Freeman A.F."/>
            <person name="Segre J.A."/>
            <person name="Kong H.H."/>
        </authorList>
    </citation>
    <scope>NUCLEOTIDE SEQUENCE</scope>
    <source>
        <strain evidence="20">HPV-mSK_015</strain>
    </source>
</reference>
<evidence type="ECO:0000256" key="18">
    <source>
        <dbReference type="HAMAP-Rule" id="MF_04004"/>
    </source>
</evidence>
<dbReference type="Gene3D" id="3.30.160.330">
    <property type="match status" value="1"/>
</dbReference>
<dbReference type="PIRSF" id="PIRSF003407">
    <property type="entry name" value="Papvi_E7"/>
    <property type="match status" value="1"/>
</dbReference>
<dbReference type="GO" id="GO:0052170">
    <property type="term" value="P:symbiont-mediated suppression of host innate immune response"/>
    <property type="evidence" value="ECO:0007669"/>
    <property type="project" value="UniProtKB-KW"/>
</dbReference>
<evidence type="ECO:0000256" key="5">
    <source>
        <dbReference type="ARBA" id="ARBA00022632"/>
    </source>
</evidence>